<sequence>MVCKLQKPLYGLKQASHCWFAKLSSALKRYGFQQSYSGYSLFTLFHKQVHLVVLVYVDDLIVGGNDSTAIQRFKSYLSQCFHMKDLGKLKYFLGVEVARSQRGLFLCQRKYALDIITEAGLLGAKPVTTPMEQNHHLGLAKGPCLTSPDKYRQLVGRLIYLCFTRP</sequence>
<proteinExistence type="predicted"/>
<evidence type="ECO:0000259" key="1">
    <source>
        <dbReference type="Pfam" id="PF07727"/>
    </source>
</evidence>
<organism evidence="3 4">
    <name type="scientific">Cajanus cajan</name>
    <name type="common">Pigeon pea</name>
    <name type="synonym">Cajanus indicus</name>
    <dbReference type="NCBI Taxonomy" id="3821"/>
    <lineage>
        <taxon>Eukaryota</taxon>
        <taxon>Viridiplantae</taxon>
        <taxon>Streptophyta</taxon>
        <taxon>Embryophyta</taxon>
        <taxon>Tracheophyta</taxon>
        <taxon>Spermatophyta</taxon>
        <taxon>Magnoliopsida</taxon>
        <taxon>eudicotyledons</taxon>
        <taxon>Gunneridae</taxon>
        <taxon>Pentapetalae</taxon>
        <taxon>rosids</taxon>
        <taxon>fabids</taxon>
        <taxon>Fabales</taxon>
        <taxon>Fabaceae</taxon>
        <taxon>Papilionoideae</taxon>
        <taxon>50 kb inversion clade</taxon>
        <taxon>NPAAA clade</taxon>
        <taxon>indigoferoid/millettioid clade</taxon>
        <taxon>Phaseoleae</taxon>
        <taxon>Cajanus</taxon>
    </lineage>
</organism>
<gene>
    <name evidence="2" type="ORF">KK1_035320</name>
    <name evidence="3" type="ORF">KK1_035334</name>
</gene>
<dbReference type="Gramene" id="C.cajan_33902.t">
    <property type="protein sequence ID" value="C.cajan_33902.t.cds1"/>
    <property type="gene ID" value="C.cajan_33902"/>
</dbReference>
<dbReference type="EMBL" id="KQ483677">
    <property type="protein sequence ID" value="KYP43229.1"/>
    <property type="molecule type" value="Genomic_DNA"/>
</dbReference>
<dbReference type="Pfam" id="PF07727">
    <property type="entry name" value="RVT_2"/>
    <property type="match status" value="1"/>
</dbReference>
<protein>
    <submittedName>
        <fullName evidence="3">Retrovirus-related Pol polyprotein from transposon TNT 1-94</fullName>
    </submittedName>
</protein>
<dbReference type="Gramene" id="C.cajan_33888.t">
    <property type="protein sequence ID" value="C.cajan_33888.t.cds1"/>
    <property type="gene ID" value="C.cajan_33888"/>
</dbReference>
<dbReference type="InterPro" id="IPR013103">
    <property type="entry name" value="RVT_2"/>
</dbReference>
<keyword evidence="4" id="KW-1185">Reference proteome</keyword>
<evidence type="ECO:0000313" key="3">
    <source>
        <dbReference type="EMBL" id="KYP43242.1"/>
    </source>
</evidence>
<feature type="domain" description="Reverse transcriptase Ty1/copia-type" evidence="1">
    <location>
        <begin position="2"/>
        <end position="132"/>
    </location>
</feature>
<dbReference type="EMBL" id="KQ483677">
    <property type="protein sequence ID" value="KYP43242.1"/>
    <property type="molecule type" value="Genomic_DNA"/>
</dbReference>
<dbReference type="Proteomes" id="UP000075243">
    <property type="component" value="Unassembled WGS sequence"/>
</dbReference>
<accession>A0A151RL27</accession>
<evidence type="ECO:0000313" key="4">
    <source>
        <dbReference type="Proteomes" id="UP000075243"/>
    </source>
</evidence>
<reference evidence="3 4" key="1">
    <citation type="journal article" date="2012" name="Nat. Biotechnol.">
        <title>Draft genome sequence of pigeonpea (Cajanus cajan), an orphan legume crop of resource-poor farmers.</title>
        <authorList>
            <person name="Varshney R.K."/>
            <person name="Chen W."/>
            <person name="Li Y."/>
            <person name="Bharti A.K."/>
            <person name="Saxena R.K."/>
            <person name="Schlueter J.A."/>
            <person name="Donoghue M.T."/>
            <person name="Azam S."/>
            <person name="Fan G."/>
            <person name="Whaley A.M."/>
            <person name="Farmer A.D."/>
            <person name="Sheridan J."/>
            <person name="Iwata A."/>
            <person name="Tuteja R."/>
            <person name="Penmetsa R.V."/>
            <person name="Wu W."/>
            <person name="Upadhyaya H.D."/>
            <person name="Yang S.P."/>
            <person name="Shah T."/>
            <person name="Saxena K.B."/>
            <person name="Michael T."/>
            <person name="McCombie W.R."/>
            <person name="Yang B."/>
            <person name="Zhang G."/>
            <person name="Yang H."/>
            <person name="Wang J."/>
            <person name="Spillane C."/>
            <person name="Cook D.R."/>
            <person name="May G.D."/>
            <person name="Xu X."/>
            <person name="Jackson S.A."/>
        </authorList>
    </citation>
    <scope>NUCLEOTIDE SEQUENCE [LARGE SCALE GENOMIC DNA]</scope>
    <source>
        <strain evidence="4">cv. Asha</strain>
    </source>
</reference>
<dbReference type="AlphaFoldDB" id="A0A151RL27"/>
<dbReference type="SUPFAM" id="SSF56672">
    <property type="entry name" value="DNA/RNA polymerases"/>
    <property type="match status" value="1"/>
</dbReference>
<name>A0A151RL27_CAJCA</name>
<dbReference type="STRING" id="3821.A0A151RL27"/>
<evidence type="ECO:0000313" key="2">
    <source>
        <dbReference type="EMBL" id="KYP43229.1"/>
    </source>
</evidence>
<dbReference type="OMA" id="SRSWFRK"/>
<dbReference type="InterPro" id="IPR043502">
    <property type="entry name" value="DNA/RNA_pol_sf"/>
</dbReference>